<proteinExistence type="predicted"/>
<evidence type="ECO:0000313" key="1">
    <source>
        <dbReference type="EMBL" id="SUZ59540.1"/>
    </source>
</evidence>
<sequence length="30" mass="3567">MKRYAIKHVGTAYVTCKPKYLDKTTTPHWE</sequence>
<accession>A0A381NY89</accession>
<name>A0A381NY89_9ZZZZ</name>
<dbReference type="EMBL" id="UINC01000684">
    <property type="protein sequence ID" value="SUZ59540.1"/>
    <property type="molecule type" value="Genomic_DNA"/>
</dbReference>
<gene>
    <name evidence="1" type="ORF">METZ01_LOCUS12394</name>
</gene>
<organism evidence="1">
    <name type="scientific">marine metagenome</name>
    <dbReference type="NCBI Taxonomy" id="408172"/>
    <lineage>
        <taxon>unclassified sequences</taxon>
        <taxon>metagenomes</taxon>
        <taxon>ecological metagenomes</taxon>
    </lineage>
</organism>
<reference evidence="1" key="1">
    <citation type="submission" date="2018-05" db="EMBL/GenBank/DDBJ databases">
        <authorList>
            <person name="Lanie J.A."/>
            <person name="Ng W.-L."/>
            <person name="Kazmierczak K.M."/>
            <person name="Andrzejewski T.M."/>
            <person name="Davidsen T.M."/>
            <person name="Wayne K.J."/>
            <person name="Tettelin H."/>
            <person name="Glass J.I."/>
            <person name="Rusch D."/>
            <person name="Podicherti R."/>
            <person name="Tsui H.-C.T."/>
            <person name="Winkler M.E."/>
        </authorList>
    </citation>
    <scope>NUCLEOTIDE SEQUENCE</scope>
</reference>
<protein>
    <submittedName>
        <fullName evidence="1">Uncharacterized protein</fullName>
    </submittedName>
</protein>
<dbReference type="AlphaFoldDB" id="A0A381NY89"/>